<sequence length="110" mass="12622">MKNKNVYWSSSCGRLCLIFRDREQVEDIAHSGDCEASTVDALPYFRDGLQFSAYTDQMIQDYLAETGIEREGVDGIDNMDRHTLEMYLLWIAAGDMLDIFNMGDDYGEDE</sequence>
<name>A0AAU7PII9_9CAUD</name>
<dbReference type="EMBL" id="PP595732">
    <property type="protein sequence ID" value="XBS49996.1"/>
    <property type="molecule type" value="Genomic_DNA"/>
</dbReference>
<organism evidence="1">
    <name type="scientific">Salmonella phage SalP219</name>
    <dbReference type="NCBI Taxonomy" id="3158864"/>
    <lineage>
        <taxon>Viruses</taxon>
        <taxon>Duplodnaviria</taxon>
        <taxon>Heunggongvirae</taxon>
        <taxon>Uroviricota</taxon>
        <taxon>Caudoviricetes</taxon>
        <taxon>Vequintavirinae</taxon>
        <taxon>Seunavirus</taxon>
    </lineage>
</organism>
<accession>A0AAU7PII9</accession>
<evidence type="ECO:0000313" key="1">
    <source>
        <dbReference type="EMBL" id="XBS49996.1"/>
    </source>
</evidence>
<protein>
    <submittedName>
        <fullName evidence="1">Uncharacterized protein</fullName>
    </submittedName>
</protein>
<reference evidence="1" key="1">
    <citation type="submission" date="2024-04" db="EMBL/GenBank/DDBJ databases">
        <authorList>
            <person name="Jaglan A.B."/>
            <person name="Vashisth M."/>
            <person name="Anand T."/>
            <person name="Virmani N."/>
            <person name="Bera B."/>
            <person name="Vaid R."/>
        </authorList>
    </citation>
    <scope>NUCLEOTIDE SEQUENCE</scope>
</reference>
<proteinExistence type="predicted"/>